<dbReference type="OrthoDB" id="269822at2759"/>
<keyword evidence="7 15" id="KW-0378">Hydrolase</keyword>
<evidence type="ECO:0000259" key="17">
    <source>
        <dbReference type="PROSITE" id="PS50004"/>
    </source>
</evidence>
<comment type="subcellular location">
    <subcellularLocation>
        <location evidence="4">Cytoplasm</location>
        <location evidence="4">Perinuclear region</location>
    </subcellularLocation>
    <subcellularLocation>
        <location evidence="3">Nucleus</location>
    </subcellularLocation>
</comment>
<evidence type="ECO:0000256" key="8">
    <source>
        <dbReference type="ARBA" id="ARBA00022837"/>
    </source>
</evidence>
<dbReference type="InterPro" id="IPR011992">
    <property type="entry name" value="EF-hand-dom_pair"/>
</dbReference>
<dbReference type="GO" id="GO:0004435">
    <property type="term" value="F:phosphatidylinositol-4,5-bisphosphate phospholipase C activity"/>
    <property type="evidence" value="ECO:0007669"/>
    <property type="project" value="UniProtKB-EC"/>
</dbReference>
<feature type="domain" description="C2" evidence="17">
    <location>
        <begin position="414"/>
        <end position="538"/>
    </location>
</feature>
<keyword evidence="12" id="KW-0539">Nucleus</keyword>
<accession>A0A6J2W7C1</accession>
<evidence type="ECO:0000256" key="2">
    <source>
        <dbReference type="ARBA" id="ARBA00003992"/>
    </source>
</evidence>
<keyword evidence="10 15" id="KW-0443">Lipid metabolism</keyword>
<evidence type="ECO:0000256" key="12">
    <source>
        <dbReference type="ARBA" id="ARBA00023242"/>
    </source>
</evidence>
<dbReference type="InterPro" id="IPR035892">
    <property type="entry name" value="C2_domain_sf"/>
</dbReference>
<dbReference type="Gene3D" id="3.20.20.190">
    <property type="entry name" value="Phosphatidylinositol (PI) phosphodiesterase"/>
    <property type="match status" value="1"/>
</dbReference>
<protein>
    <recommendedName>
        <fullName evidence="15">Phosphoinositide phospholipase C</fullName>
        <ecNumber evidence="15">3.1.4.11</ecNumber>
    </recommendedName>
</protein>
<dbReference type="GO" id="GO:0016042">
    <property type="term" value="P:lipid catabolic process"/>
    <property type="evidence" value="ECO:0007669"/>
    <property type="project" value="UniProtKB-KW"/>
</dbReference>
<feature type="region of interest" description="Disordered" evidence="16">
    <location>
        <begin position="247"/>
        <end position="279"/>
    </location>
</feature>
<dbReference type="SMART" id="SM00148">
    <property type="entry name" value="PLCXc"/>
    <property type="match status" value="1"/>
</dbReference>
<dbReference type="SMART" id="SM00239">
    <property type="entry name" value="C2"/>
    <property type="match status" value="1"/>
</dbReference>
<keyword evidence="11" id="KW-0807">Transducer</keyword>
<dbReference type="InParanoid" id="A0A6J2W7C1"/>
<dbReference type="Pfam" id="PF00168">
    <property type="entry name" value="C2"/>
    <property type="match status" value="1"/>
</dbReference>
<dbReference type="PANTHER" id="PTHR10336:SF29">
    <property type="entry name" value="1-PHOSPHATIDYLINOSITOL 4,5-BISPHOSPHATE PHOSPHODIESTERASE ZETA-1"/>
    <property type="match status" value="1"/>
</dbReference>
<evidence type="ECO:0000256" key="1">
    <source>
        <dbReference type="ARBA" id="ARBA00001913"/>
    </source>
</evidence>
<name>A0A6J2W7C1_CHACN</name>
<comment type="function">
    <text evidence="2">The production of the second messenger molecules diacylglycerol (DAG) and inositol 1,4,5-trisphosphate (IP3) is mediated by activated phosphatidylinositol-specific phospholipase C enzymes. In vitro, hydrolyzes PtdIns(4,5)P2 in a Ca(2+)-dependent manner. Triggers intracellular Ca(2+) oscillations in oocytes solely during M phase and is involved in inducing oocyte activation and initiating embryonic development up to the blastocyst stage. Is therefore a strong candidate for the egg-activating soluble sperm factor that is transferred from the sperm into the egg cytoplasm following gamete membrane fusion. May exert an inhibitory effect on phospholipase-C-coupled processes that depend on calcium ions and protein kinase C, including CFTR trafficking and function.</text>
</comment>
<dbReference type="Pfam" id="PF09279">
    <property type="entry name" value="EF-hand_like"/>
    <property type="match status" value="1"/>
</dbReference>
<keyword evidence="6" id="KW-0963">Cytoplasm</keyword>
<dbReference type="GO" id="GO:0005634">
    <property type="term" value="C:nucleus"/>
    <property type="evidence" value="ECO:0007669"/>
    <property type="project" value="UniProtKB-SubCell"/>
</dbReference>
<dbReference type="GO" id="GO:0048471">
    <property type="term" value="C:perinuclear region of cytoplasm"/>
    <property type="evidence" value="ECO:0007669"/>
    <property type="project" value="UniProtKB-SubCell"/>
</dbReference>
<dbReference type="SMART" id="SM00149">
    <property type="entry name" value="PLCYc"/>
    <property type="match status" value="1"/>
</dbReference>
<dbReference type="PROSITE" id="PS50004">
    <property type="entry name" value="C2"/>
    <property type="match status" value="1"/>
</dbReference>
<dbReference type="FunFam" id="3.20.20.190:FF:000039">
    <property type="entry name" value="Phosphoinositide phospholipase C"/>
    <property type="match status" value="1"/>
</dbReference>
<keyword evidence="8" id="KW-0106">Calcium</keyword>
<dbReference type="Pfam" id="PF00388">
    <property type="entry name" value="PI-PLC-X"/>
    <property type="match status" value="1"/>
</dbReference>
<dbReference type="SUPFAM" id="SSF49562">
    <property type="entry name" value="C2 domain (Calcium/lipid-binding domain, CaLB)"/>
    <property type="match status" value="1"/>
</dbReference>
<evidence type="ECO:0000256" key="15">
    <source>
        <dbReference type="RuleBase" id="RU361133"/>
    </source>
</evidence>
<dbReference type="PROSITE" id="PS50008">
    <property type="entry name" value="PIPLC_Y_DOMAIN"/>
    <property type="match status" value="1"/>
</dbReference>
<dbReference type="PRINTS" id="PR00390">
    <property type="entry name" value="PHPHLIPASEC"/>
</dbReference>
<evidence type="ECO:0000256" key="6">
    <source>
        <dbReference type="ARBA" id="ARBA00022490"/>
    </source>
</evidence>
<dbReference type="SUPFAM" id="SSF47473">
    <property type="entry name" value="EF-hand"/>
    <property type="match status" value="1"/>
</dbReference>
<dbReference type="Gene3D" id="2.60.40.150">
    <property type="entry name" value="C2 domain"/>
    <property type="match status" value="1"/>
</dbReference>
<evidence type="ECO:0000256" key="11">
    <source>
        <dbReference type="ARBA" id="ARBA00023224"/>
    </source>
</evidence>
<proteinExistence type="predicted"/>
<dbReference type="InterPro" id="IPR001192">
    <property type="entry name" value="PI-PLC_fam"/>
</dbReference>
<dbReference type="InterPro" id="IPR001711">
    <property type="entry name" value="PLipase_C_Pinositol-sp_Y"/>
</dbReference>
<evidence type="ECO:0000256" key="10">
    <source>
        <dbReference type="ARBA" id="ARBA00023098"/>
    </source>
</evidence>
<dbReference type="InterPro" id="IPR000008">
    <property type="entry name" value="C2_dom"/>
</dbReference>
<evidence type="ECO:0000256" key="7">
    <source>
        <dbReference type="ARBA" id="ARBA00022801"/>
    </source>
</evidence>
<dbReference type="InterPro" id="IPR015359">
    <property type="entry name" value="PLC_EF-hand-like"/>
</dbReference>
<evidence type="ECO:0000256" key="5">
    <source>
        <dbReference type="ARBA" id="ARBA00022473"/>
    </source>
</evidence>
<dbReference type="AlphaFoldDB" id="A0A6J2W7C1"/>
<feature type="domain" description="PI-PLC Y-box" evidence="18">
    <location>
        <begin position="298"/>
        <end position="414"/>
    </location>
</feature>
<dbReference type="GeneID" id="115821641"/>
<dbReference type="Proteomes" id="UP000504632">
    <property type="component" value="Chromosome 1"/>
</dbReference>
<evidence type="ECO:0000256" key="16">
    <source>
        <dbReference type="SAM" id="MobiDB-lite"/>
    </source>
</evidence>
<dbReference type="FunFam" id="1.10.238.10:FF:000005">
    <property type="entry name" value="Phosphoinositide phospholipase C"/>
    <property type="match status" value="1"/>
</dbReference>
<comment type="catalytic activity">
    <reaction evidence="14">
        <text>a 1,2-diacyl-sn-glycero-3-phospho-(1D-myo-inositol-4,5-bisphosphate) + H2O = 1D-myo-inositol 1,4,5-trisphosphate + a 1,2-diacyl-sn-glycerol + H(+)</text>
        <dbReference type="Rhea" id="RHEA:33179"/>
        <dbReference type="ChEBI" id="CHEBI:15377"/>
        <dbReference type="ChEBI" id="CHEBI:15378"/>
        <dbReference type="ChEBI" id="CHEBI:17815"/>
        <dbReference type="ChEBI" id="CHEBI:58456"/>
        <dbReference type="ChEBI" id="CHEBI:203600"/>
        <dbReference type="EC" id="3.1.4.11"/>
    </reaction>
    <physiologicalReaction direction="left-to-right" evidence="14">
        <dbReference type="Rhea" id="RHEA:33180"/>
    </physiologicalReaction>
</comment>
<feature type="compositionally biased region" description="Acidic residues" evidence="16">
    <location>
        <begin position="256"/>
        <end position="269"/>
    </location>
</feature>
<evidence type="ECO:0000256" key="4">
    <source>
        <dbReference type="ARBA" id="ARBA00004556"/>
    </source>
</evidence>
<reference evidence="20" key="1">
    <citation type="submission" date="2025-08" db="UniProtKB">
        <authorList>
            <consortium name="RefSeq"/>
        </authorList>
    </citation>
    <scope>IDENTIFICATION</scope>
</reference>
<dbReference type="SUPFAM" id="SSF51695">
    <property type="entry name" value="PLC-like phosphodiesterases"/>
    <property type="match status" value="1"/>
</dbReference>
<gene>
    <name evidence="20" type="primary">LOC115821641</name>
</gene>
<dbReference type="GO" id="GO:0035556">
    <property type="term" value="P:intracellular signal transduction"/>
    <property type="evidence" value="ECO:0007669"/>
    <property type="project" value="InterPro"/>
</dbReference>
<dbReference type="Pfam" id="PF00387">
    <property type="entry name" value="PI-PLC-Y"/>
    <property type="match status" value="1"/>
</dbReference>
<dbReference type="GO" id="GO:0060470">
    <property type="term" value="P:positive regulation of cytosolic calcium ion concentration involved in egg activation"/>
    <property type="evidence" value="ECO:0007669"/>
    <property type="project" value="TreeGrafter"/>
</dbReference>
<dbReference type="CDD" id="cd00275">
    <property type="entry name" value="C2_PLC_like"/>
    <property type="match status" value="1"/>
</dbReference>
<dbReference type="Gene3D" id="1.10.238.10">
    <property type="entry name" value="EF-hand"/>
    <property type="match status" value="1"/>
</dbReference>
<dbReference type="RefSeq" id="XP_030641340.1">
    <property type="nucleotide sequence ID" value="XM_030785480.1"/>
</dbReference>
<dbReference type="InterPro" id="IPR000909">
    <property type="entry name" value="PLipase_C_PInositol-sp_X_dom"/>
</dbReference>
<keyword evidence="13" id="KW-0278">Fertilization</keyword>
<evidence type="ECO:0000313" key="19">
    <source>
        <dbReference type="Proteomes" id="UP000504632"/>
    </source>
</evidence>
<sequence>MNKSKTPASRRTDIQHIFQCYARGHKHLPAHFLLQFLCKEQMETTANHETVENMIDRYEIDKRAKVKRVMTFEGFFRYMESKDCCVFDQKHTSVYQDMSHPLSHYLISSSHNTYLTADQLVGRSHLQAYVSALRQGCRCLEIDCWDGPDSEPIVYHGYTLTSKILFKDVIATVRQHAFEVSSYPIILSLENHCSREQQVVMAQYLTSILGDFLLKESLNLTSHRELPSPNDLQYKILIKNKKLSSLGESQEKKDKEEEEDEDEDDGEEEQEKREEVSKKKRLLTKGKRKKKTVVAAELSDLVVYTKSVKFVSFSVSRDSQQFYENTSLGEKKARKLVKTSGVEFVQHNMSFITRIYPAGSRTLSSNYNPQEFWNVGAQLVALNFQSVGLPMDLNNGRFQDNGGCGYILKPDFLRSGEKGFDPNAFKHSMKPVHLLLKVISGSNLPDPKMGKSLDPLVRVEIHGAMSDSCRRQTDAVKDNSLNPRWGSAINFTIDVPELALVRFSVRHQTGPLTSDLVGQYTLPFSSMKRGYRWVPLLSREGHSLDPASLFIYVWYC</sequence>
<evidence type="ECO:0000313" key="20">
    <source>
        <dbReference type="RefSeq" id="XP_030641340.1"/>
    </source>
</evidence>
<keyword evidence="19" id="KW-1185">Reference proteome</keyword>
<evidence type="ECO:0000256" key="3">
    <source>
        <dbReference type="ARBA" id="ARBA00004123"/>
    </source>
</evidence>
<comment type="cofactor">
    <cofactor evidence="1">
        <name>Ca(2+)</name>
        <dbReference type="ChEBI" id="CHEBI:29108"/>
    </cofactor>
</comment>
<evidence type="ECO:0000256" key="13">
    <source>
        <dbReference type="ARBA" id="ARBA00023279"/>
    </source>
</evidence>
<dbReference type="EC" id="3.1.4.11" evidence="15"/>
<dbReference type="PANTHER" id="PTHR10336">
    <property type="entry name" value="PHOSPHOINOSITIDE-SPECIFIC PHOSPHOLIPASE C FAMILY PROTEIN"/>
    <property type="match status" value="1"/>
</dbReference>
<dbReference type="InterPro" id="IPR017946">
    <property type="entry name" value="PLC-like_Pdiesterase_TIM-brl"/>
</dbReference>
<keyword evidence="9 15" id="KW-0442">Lipid degradation</keyword>
<evidence type="ECO:0000256" key="9">
    <source>
        <dbReference type="ARBA" id="ARBA00022963"/>
    </source>
</evidence>
<evidence type="ECO:0000259" key="18">
    <source>
        <dbReference type="PROSITE" id="PS50008"/>
    </source>
</evidence>
<dbReference type="PROSITE" id="PS50007">
    <property type="entry name" value="PIPLC_X_DOMAIN"/>
    <property type="match status" value="1"/>
</dbReference>
<organism evidence="19 20">
    <name type="scientific">Chanos chanos</name>
    <name type="common">Milkfish</name>
    <name type="synonym">Mugil chanos</name>
    <dbReference type="NCBI Taxonomy" id="29144"/>
    <lineage>
        <taxon>Eukaryota</taxon>
        <taxon>Metazoa</taxon>
        <taxon>Chordata</taxon>
        <taxon>Craniata</taxon>
        <taxon>Vertebrata</taxon>
        <taxon>Euteleostomi</taxon>
        <taxon>Actinopterygii</taxon>
        <taxon>Neopterygii</taxon>
        <taxon>Teleostei</taxon>
        <taxon>Ostariophysi</taxon>
        <taxon>Gonorynchiformes</taxon>
        <taxon>Chanidae</taxon>
        <taxon>Chanos</taxon>
    </lineage>
</organism>
<evidence type="ECO:0000256" key="14">
    <source>
        <dbReference type="ARBA" id="ARBA00023674"/>
    </source>
</evidence>
<keyword evidence="5" id="KW-0217">Developmental protein</keyword>